<dbReference type="PROSITE" id="PS51257">
    <property type="entry name" value="PROKAR_LIPOPROTEIN"/>
    <property type="match status" value="1"/>
</dbReference>
<feature type="region of interest" description="Disordered" evidence="1">
    <location>
        <begin position="44"/>
        <end position="104"/>
    </location>
</feature>
<keyword evidence="2" id="KW-1133">Transmembrane helix</keyword>
<name>A0A1I1WCH5_9BACT</name>
<feature type="transmembrane region" description="Helical" evidence="2">
    <location>
        <begin position="113"/>
        <end position="135"/>
    </location>
</feature>
<feature type="transmembrane region" description="Helical" evidence="2">
    <location>
        <begin position="180"/>
        <end position="201"/>
    </location>
</feature>
<accession>A0A1I1WCH5</accession>
<keyword evidence="2" id="KW-0472">Membrane</keyword>
<feature type="signal peptide" evidence="3">
    <location>
        <begin position="1"/>
        <end position="23"/>
    </location>
</feature>
<reference evidence="5" key="1">
    <citation type="submission" date="2016-10" db="EMBL/GenBank/DDBJ databases">
        <authorList>
            <person name="Varghese N."/>
            <person name="Submissions S."/>
        </authorList>
    </citation>
    <scope>NUCLEOTIDE SEQUENCE [LARGE SCALE GENOMIC DNA]</scope>
    <source>
        <strain evidence="5">ATCC 25963</strain>
    </source>
</reference>
<dbReference type="EMBL" id="FOMX01000006">
    <property type="protein sequence ID" value="SFD91093.1"/>
    <property type="molecule type" value="Genomic_DNA"/>
</dbReference>
<gene>
    <name evidence="4" type="ORF">SAMN02745121_02140</name>
</gene>
<evidence type="ECO:0000256" key="1">
    <source>
        <dbReference type="SAM" id="MobiDB-lite"/>
    </source>
</evidence>
<dbReference type="RefSeq" id="WP_096325921.1">
    <property type="nucleotide sequence ID" value="NZ_FOMX01000006.1"/>
</dbReference>
<keyword evidence="2" id="KW-0812">Transmembrane</keyword>
<evidence type="ECO:0000313" key="5">
    <source>
        <dbReference type="Proteomes" id="UP000199400"/>
    </source>
</evidence>
<keyword evidence="5" id="KW-1185">Reference proteome</keyword>
<sequence>MIRRAAPLAAALAVTLACPEVFASPWGHVPANLSLRSNVQPTETTVVVESGPAPAAPTPAAPAPVAAPQPYADPAAPAPVAEGPQPYADPGSMPTTVGYAPPPPMPRKRRKGLMIGGWVMFGSSYLATAFVAAIVHDTCNLTRNPNCKNAAAFSLIPAIGPFMAIPYIETDAITPKVLMAFPALVQIAGLTMGIIGTVQFVRDGREPRYVGVDGLKLGNKLRLGVAPTRFLDGGTLTLGARF</sequence>
<evidence type="ECO:0000313" key="4">
    <source>
        <dbReference type="EMBL" id="SFD91093.1"/>
    </source>
</evidence>
<feature type="compositionally biased region" description="Low complexity" evidence="1">
    <location>
        <begin position="68"/>
        <end position="86"/>
    </location>
</feature>
<feature type="chain" id="PRO_5011475468" evidence="3">
    <location>
        <begin position="24"/>
        <end position="242"/>
    </location>
</feature>
<proteinExistence type="predicted"/>
<feature type="compositionally biased region" description="Pro residues" evidence="1">
    <location>
        <begin position="54"/>
        <end position="67"/>
    </location>
</feature>
<dbReference type="STRING" id="54.SAMN02745121_02140"/>
<feature type="transmembrane region" description="Helical" evidence="2">
    <location>
        <begin position="147"/>
        <end position="168"/>
    </location>
</feature>
<protein>
    <submittedName>
        <fullName evidence="4">Uncharacterized protein</fullName>
    </submittedName>
</protein>
<organism evidence="4 5">
    <name type="scientific">Nannocystis exedens</name>
    <dbReference type="NCBI Taxonomy" id="54"/>
    <lineage>
        <taxon>Bacteria</taxon>
        <taxon>Pseudomonadati</taxon>
        <taxon>Myxococcota</taxon>
        <taxon>Polyangia</taxon>
        <taxon>Nannocystales</taxon>
        <taxon>Nannocystaceae</taxon>
        <taxon>Nannocystis</taxon>
    </lineage>
</organism>
<dbReference type="AlphaFoldDB" id="A0A1I1WCH5"/>
<evidence type="ECO:0000256" key="3">
    <source>
        <dbReference type="SAM" id="SignalP"/>
    </source>
</evidence>
<keyword evidence="3" id="KW-0732">Signal</keyword>
<dbReference type="Proteomes" id="UP000199400">
    <property type="component" value="Unassembled WGS sequence"/>
</dbReference>
<evidence type="ECO:0000256" key="2">
    <source>
        <dbReference type="SAM" id="Phobius"/>
    </source>
</evidence>